<comment type="catalytic activity">
    <reaction evidence="10 11">
        <text>L-threonyl-[protein] + FAD = FMN-L-threonyl-[protein] + AMP + H(+)</text>
        <dbReference type="Rhea" id="RHEA:36847"/>
        <dbReference type="Rhea" id="RHEA-COMP:11060"/>
        <dbReference type="Rhea" id="RHEA-COMP:11061"/>
        <dbReference type="ChEBI" id="CHEBI:15378"/>
        <dbReference type="ChEBI" id="CHEBI:30013"/>
        <dbReference type="ChEBI" id="CHEBI:57692"/>
        <dbReference type="ChEBI" id="CHEBI:74257"/>
        <dbReference type="ChEBI" id="CHEBI:456215"/>
        <dbReference type="EC" id="2.7.1.180"/>
    </reaction>
</comment>
<dbReference type="KEGG" id="rma:Rmag_0048"/>
<keyword evidence="13" id="KW-0732">Signal</keyword>
<feature type="binding site" evidence="12">
    <location>
        <position position="162"/>
    </location>
    <ligand>
        <name>Mg(2+)</name>
        <dbReference type="ChEBI" id="CHEBI:18420"/>
    </ligand>
</feature>
<evidence type="ECO:0000256" key="7">
    <source>
        <dbReference type="ARBA" id="ARBA00022827"/>
    </source>
</evidence>
<gene>
    <name evidence="14" type="ordered locus">Rmag_0048</name>
</gene>
<evidence type="ECO:0000256" key="8">
    <source>
        <dbReference type="ARBA" id="ARBA00022842"/>
    </source>
</evidence>
<dbReference type="PIRSF" id="PIRSF006268">
    <property type="entry name" value="ApbE"/>
    <property type="match status" value="1"/>
</dbReference>
<dbReference type="AlphaFoldDB" id="A1AV94"/>
<accession>A1AV94</accession>
<evidence type="ECO:0000256" key="3">
    <source>
        <dbReference type="ARBA" id="ARBA00016337"/>
    </source>
</evidence>
<reference evidence="14 15" key="1">
    <citation type="journal article" date="2007" name="Science">
        <title>The Calyptogena magnifica chemoautotrophic symbiont genome.</title>
        <authorList>
            <person name="Newton I.L.G."/>
            <person name="Woyke T."/>
            <person name="Auchtung T.A."/>
            <person name="Dilly G.F."/>
            <person name="Dutton R.J."/>
            <person name="Fisher M.C."/>
            <person name="Fontanez K.M."/>
            <person name="Lau E."/>
            <person name="Stewart F.J."/>
            <person name="Richardson P.M."/>
            <person name="Barry K.W."/>
            <person name="Saunders E."/>
            <person name="Detter J.C."/>
            <person name="Wu D."/>
            <person name="Eisen J.A."/>
            <person name="Cavanaugh C.M."/>
        </authorList>
    </citation>
    <scope>NUCLEOTIDE SEQUENCE [LARGE SCALE GENOMIC DNA]</scope>
    <source>
        <strain evidence="14 15">Cm</strain>
    </source>
</reference>
<dbReference type="eggNOG" id="COG1477">
    <property type="taxonomic scope" value="Bacteria"/>
</dbReference>
<dbReference type="EC" id="2.7.1.180" evidence="2 11"/>
<dbReference type="Gene3D" id="3.10.520.10">
    <property type="entry name" value="ApbE-like domains"/>
    <property type="match status" value="1"/>
</dbReference>
<dbReference type="STRING" id="413404.Rmag_0048"/>
<feature type="binding site" evidence="12">
    <location>
        <position position="267"/>
    </location>
    <ligand>
        <name>Mg(2+)</name>
        <dbReference type="ChEBI" id="CHEBI:18420"/>
    </ligand>
</feature>
<dbReference type="GO" id="GO:0016740">
    <property type="term" value="F:transferase activity"/>
    <property type="evidence" value="ECO:0007669"/>
    <property type="project" value="UniProtKB-UniRule"/>
</dbReference>
<evidence type="ECO:0000256" key="6">
    <source>
        <dbReference type="ARBA" id="ARBA00022723"/>
    </source>
</evidence>
<feature type="binding site" evidence="12">
    <location>
        <position position="271"/>
    </location>
    <ligand>
        <name>Mg(2+)</name>
        <dbReference type="ChEBI" id="CHEBI:18420"/>
    </ligand>
</feature>
<dbReference type="EMBL" id="CP000488">
    <property type="protein sequence ID" value="ABL01851.1"/>
    <property type="molecule type" value="Genomic_DNA"/>
</dbReference>
<proteinExistence type="inferred from homology"/>
<dbReference type="PANTHER" id="PTHR30040">
    <property type="entry name" value="THIAMINE BIOSYNTHESIS LIPOPROTEIN APBE"/>
    <property type="match status" value="1"/>
</dbReference>
<dbReference type="GO" id="GO:0046872">
    <property type="term" value="F:metal ion binding"/>
    <property type="evidence" value="ECO:0007669"/>
    <property type="project" value="UniProtKB-UniRule"/>
</dbReference>
<dbReference type="InterPro" id="IPR003374">
    <property type="entry name" value="ApbE-like_sf"/>
</dbReference>
<evidence type="ECO:0000256" key="13">
    <source>
        <dbReference type="SAM" id="SignalP"/>
    </source>
</evidence>
<evidence type="ECO:0000256" key="10">
    <source>
        <dbReference type="ARBA" id="ARBA00048540"/>
    </source>
</evidence>
<dbReference type="GO" id="GO:0005975">
    <property type="term" value="P:carbohydrate metabolic process"/>
    <property type="evidence" value="ECO:0007669"/>
    <property type="project" value="InterPro"/>
</dbReference>
<keyword evidence="14" id="KW-0449">Lipoprotein</keyword>
<evidence type="ECO:0000313" key="15">
    <source>
        <dbReference type="Proteomes" id="UP000002587"/>
    </source>
</evidence>
<dbReference type="PANTHER" id="PTHR30040:SF2">
    <property type="entry name" value="FAD:PROTEIN FMN TRANSFERASE"/>
    <property type="match status" value="1"/>
</dbReference>
<evidence type="ECO:0000256" key="9">
    <source>
        <dbReference type="ARBA" id="ARBA00031306"/>
    </source>
</evidence>
<dbReference type="SUPFAM" id="SSF143631">
    <property type="entry name" value="ApbE-like"/>
    <property type="match status" value="1"/>
</dbReference>
<feature type="chain" id="PRO_5039928616" description="FAD:protein FMN transferase" evidence="13">
    <location>
        <begin position="18"/>
        <end position="308"/>
    </location>
</feature>
<dbReference type="RefSeq" id="WP_011737477.1">
    <property type="nucleotide sequence ID" value="NC_008610.1"/>
</dbReference>
<keyword evidence="6 11" id="KW-0479">Metal-binding</keyword>
<sequence>MPTLLIIFIFLFLSACSADETRQTITGTTMGTSYSIKINNNYVSQLMIDRRLDEIEQIFSTWNETSELSQLNKAPINQWIKVSDELFFVLSQAKKIHKQTQGFFDSGMGRLINIWGFGTIKVQEKPSLEKIGQALAISSIEYLRLDNSRVKKLKDVHINLSAIAKGYGVDVVTNILIKKGLKNFMVEIGGEVMVQGQWTIGIEKPNHSMPIAIELQNQAVATSGDYRNYLKWQGKKYQHIINPHTGLPASTNLSSVSVIHNSAMIADAYATAMMAMGSQKAQILAQQLNLSVVLILSQQYDFKVLKIR</sequence>
<dbReference type="HOGENOM" id="CLU_044403_0_0_6"/>
<dbReference type="OrthoDB" id="9778595at2"/>
<evidence type="ECO:0000256" key="5">
    <source>
        <dbReference type="ARBA" id="ARBA00022679"/>
    </source>
</evidence>
<keyword evidence="4 11" id="KW-0285">Flavoprotein</keyword>
<dbReference type="InterPro" id="IPR024932">
    <property type="entry name" value="ApbE"/>
</dbReference>
<keyword evidence="8 11" id="KW-0460">Magnesium</keyword>
<keyword evidence="15" id="KW-1185">Reference proteome</keyword>
<name>A1AV94_RUTMC</name>
<keyword evidence="7 11" id="KW-0274">FAD</keyword>
<dbReference type="Proteomes" id="UP000002587">
    <property type="component" value="Chromosome"/>
</dbReference>
<dbReference type="Pfam" id="PF02424">
    <property type="entry name" value="ApbE"/>
    <property type="match status" value="1"/>
</dbReference>
<evidence type="ECO:0000256" key="4">
    <source>
        <dbReference type="ARBA" id="ARBA00022630"/>
    </source>
</evidence>
<keyword evidence="5 11" id="KW-0808">Transferase</keyword>
<organism evidence="14 15">
    <name type="scientific">Ruthia magnifica subsp. Calyptogena magnifica</name>
    <dbReference type="NCBI Taxonomy" id="413404"/>
    <lineage>
        <taxon>Bacteria</taxon>
        <taxon>Pseudomonadati</taxon>
        <taxon>Pseudomonadota</taxon>
        <taxon>Gammaproteobacteria</taxon>
        <taxon>Candidatus Pseudothioglobaceae</taxon>
        <taxon>Candidatus Ruthturnera</taxon>
    </lineage>
</organism>
<evidence type="ECO:0000256" key="12">
    <source>
        <dbReference type="PIRSR" id="PIRSR006268-2"/>
    </source>
</evidence>
<evidence type="ECO:0000256" key="2">
    <source>
        <dbReference type="ARBA" id="ARBA00011955"/>
    </source>
</evidence>
<evidence type="ECO:0000256" key="11">
    <source>
        <dbReference type="PIRNR" id="PIRNR006268"/>
    </source>
</evidence>
<comment type="similarity">
    <text evidence="1 11">Belongs to the ApbE family.</text>
</comment>
<feature type="signal peptide" evidence="13">
    <location>
        <begin position="1"/>
        <end position="17"/>
    </location>
</feature>
<comment type="cofactor">
    <cofactor evidence="12">
        <name>Mg(2+)</name>
        <dbReference type="ChEBI" id="CHEBI:18420"/>
    </cofactor>
    <cofactor evidence="12">
        <name>Mn(2+)</name>
        <dbReference type="ChEBI" id="CHEBI:29035"/>
    </cofactor>
    <text evidence="12">Magnesium. Can also use manganese.</text>
</comment>
<protein>
    <recommendedName>
        <fullName evidence="3 11">FAD:protein FMN transferase</fullName>
        <ecNumber evidence="2 11">2.7.1.180</ecNumber>
    </recommendedName>
    <alternativeName>
        <fullName evidence="9 11">Flavin transferase</fullName>
    </alternativeName>
</protein>
<evidence type="ECO:0000256" key="1">
    <source>
        <dbReference type="ARBA" id="ARBA00008282"/>
    </source>
</evidence>
<evidence type="ECO:0000313" key="14">
    <source>
        <dbReference type="EMBL" id="ABL01851.1"/>
    </source>
</evidence>